<evidence type="ECO:0000313" key="3">
    <source>
        <dbReference type="Proteomes" id="UP001186944"/>
    </source>
</evidence>
<keyword evidence="3" id="KW-1185">Reference proteome</keyword>
<dbReference type="GO" id="GO:0006355">
    <property type="term" value="P:regulation of DNA-templated transcription"/>
    <property type="evidence" value="ECO:0007669"/>
    <property type="project" value="InterPro"/>
</dbReference>
<name>A0AA88YS07_PINIB</name>
<gene>
    <name evidence="2" type="ORF">FSP39_020201</name>
</gene>
<dbReference type="InterPro" id="IPR009044">
    <property type="entry name" value="ssDNA-bd_transcriptional_reg"/>
</dbReference>
<dbReference type="GO" id="GO:0042981">
    <property type="term" value="P:regulation of apoptotic process"/>
    <property type="evidence" value="ECO:0007669"/>
    <property type="project" value="InterPro"/>
</dbReference>
<dbReference type="Pfam" id="PF00619">
    <property type="entry name" value="CARD"/>
    <property type="match status" value="1"/>
</dbReference>
<evidence type="ECO:0000259" key="1">
    <source>
        <dbReference type="PROSITE" id="PS50209"/>
    </source>
</evidence>
<comment type="caution">
    <text evidence="2">The sequence shown here is derived from an EMBL/GenBank/DDBJ whole genome shotgun (WGS) entry which is preliminary data.</text>
</comment>
<feature type="domain" description="CARD" evidence="1">
    <location>
        <begin position="30"/>
        <end position="119"/>
    </location>
</feature>
<dbReference type="Gene3D" id="2.30.31.10">
    <property type="entry name" value="Transcriptional Coactivator Pc4, Chain A"/>
    <property type="match status" value="1"/>
</dbReference>
<accession>A0AA88YS07</accession>
<dbReference type="Gene3D" id="1.10.533.10">
    <property type="entry name" value="Death Domain, Fas"/>
    <property type="match status" value="1"/>
</dbReference>
<evidence type="ECO:0000313" key="2">
    <source>
        <dbReference type="EMBL" id="KAK3106443.1"/>
    </source>
</evidence>
<dbReference type="PROSITE" id="PS50209">
    <property type="entry name" value="CARD"/>
    <property type="match status" value="1"/>
</dbReference>
<sequence>MSRLLVQSYKKRVIIRTGICDCKIEKNETLKVSWKANIRTSYEQLLKKIDVDKVIMHLHNAKMLTDEMKENIEGENGRYAKGRKLLDIITHRGSHAFTALGISLIKAGNFSLAKELQQDLMSLTSKTKDESECGESLIIDLDNNTEKKLTKKKTRDQKSAKMSTGSEQTWYLGGGVYASITPEYPTVNIRHFWQPDDATEPMPTKRGMILNNFRFGKLQKAMREIKDCVPEMNDVTQCMYSDDHMSQEGLLRCRECNPFEYEMYC</sequence>
<protein>
    <recommendedName>
        <fullName evidence="1">CARD domain-containing protein</fullName>
    </recommendedName>
</protein>
<proteinExistence type="predicted"/>
<dbReference type="CDD" id="cd01671">
    <property type="entry name" value="CARD"/>
    <property type="match status" value="1"/>
</dbReference>
<dbReference type="InterPro" id="IPR011029">
    <property type="entry name" value="DEATH-like_dom_sf"/>
</dbReference>
<reference evidence="2" key="1">
    <citation type="submission" date="2019-08" db="EMBL/GenBank/DDBJ databases">
        <title>The improved chromosome-level genome for the pearl oyster Pinctada fucata martensii using PacBio sequencing and Hi-C.</title>
        <authorList>
            <person name="Zheng Z."/>
        </authorList>
    </citation>
    <scope>NUCLEOTIDE SEQUENCE</scope>
    <source>
        <strain evidence="2">ZZ-2019</strain>
        <tissue evidence="2">Adductor muscle</tissue>
    </source>
</reference>
<dbReference type="Proteomes" id="UP001186944">
    <property type="component" value="Unassembled WGS sequence"/>
</dbReference>
<dbReference type="AlphaFoldDB" id="A0AA88YS07"/>
<organism evidence="2 3">
    <name type="scientific">Pinctada imbricata</name>
    <name type="common">Atlantic pearl-oyster</name>
    <name type="synonym">Pinctada martensii</name>
    <dbReference type="NCBI Taxonomy" id="66713"/>
    <lineage>
        <taxon>Eukaryota</taxon>
        <taxon>Metazoa</taxon>
        <taxon>Spiralia</taxon>
        <taxon>Lophotrochozoa</taxon>
        <taxon>Mollusca</taxon>
        <taxon>Bivalvia</taxon>
        <taxon>Autobranchia</taxon>
        <taxon>Pteriomorphia</taxon>
        <taxon>Pterioida</taxon>
        <taxon>Pterioidea</taxon>
        <taxon>Pteriidae</taxon>
        <taxon>Pinctada</taxon>
    </lineage>
</organism>
<dbReference type="GO" id="GO:0003677">
    <property type="term" value="F:DNA binding"/>
    <property type="evidence" value="ECO:0007669"/>
    <property type="project" value="InterPro"/>
</dbReference>
<dbReference type="InterPro" id="IPR001315">
    <property type="entry name" value="CARD"/>
</dbReference>
<dbReference type="EMBL" id="VSWD01000003">
    <property type="protein sequence ID" value="KAK3106443.1"/>
    <property type="molecule type" value="Genomic_DNA"/>
</dbReference>
<dbReference type="SUPFAM" id="SSF47986">
    <property type="entry name" value="DEATH domain"/>
    <property type="match status" value="1"/>
</dbReference>